<keyword evidence="2" id="KW-0176">Collagen</keyword>
<feature type="compositionally biased region" description="Low complexity" evidence="1">
    <location>
        <begin position="116"/>
        <end position="132"/>
    </location>
</feature>
<evidence type="ECO:0000313" key="2">
    <source>
        <dbReference type="EMBL" id="EMS72811.1"/>
    </source>
</evidence>
<accession>S0FR15</accession>
<dbReference type="Gene3D" id="2.160.20.10">
    <property type="entry name" value="Single-stranded right-handed beta-helix, Pectin lyase-like"/>
    <property type="match status" value="1"/>
</dbReference>
<dbReference type="PANTHER" id="PTHR24637:SF422">
    <property type="entry name" value="COLLAGEN IV NC1 DOMAIN-CONTAINING PROTEIN"/>
    <property type="match status" value="1"/>
</dbReference>
<dbReference type="STRING" id="1195236.CTER_1244"/>
<dbReference type="EMBL" id="AORV01000026">
    <property type="protein sequence ID" value="EMS72811.1"/>
    <property type="molecule type" value="Genomic_DNA"/>
</dbReference>
<feature type="compositionally biased region" description="Low complexity" evidence="1">
    <location>
        <begin position="142"/>
        <end position="158"/>
    </location>
</feature>
<keyword evidence="3" id="KW-1185">Reference proteome</keyword>
<organism evidence="2 3">
    <name type="scientific">Ruminiclostridium cellobioparum subsp. termitidis CT1112</name>
    <dbReference type="NCBI Taxonomy" id="1195236"/>
    <lineage>
        <taxon>Bacteria</taxon>
        <taxon>Bacillati</taxon>
        <taxon>Bacillota</taxon>
        <taxon>Clostridia</taxon>
        <taxon>Eubacteriales</taxon>
        <taxon>Oscillospiraceae</taxon>
        <taxon>Ruminiclostridium</taxon>
    </lineage>
</organism>
<dbReference type="AlphaFoldDB" id="S0FR15"/>
<dbReference type="InterPro" id="IPR008160">
    <property type="entry name" value="Collagen"/>
</dbReference>
<dbReference type="Proteomes" id="UP000014155">
    <property type="component" value="Unassembled WGS sequence"/>
</dbReference>
<dbReference type="PATRIC" id="fig|1195236.3.peg.1555"/>
<dbReference type="PANTHER" id="PTHR24637">
    <property type="entry name" value="COLLAGEN"/>
    <property type="match status" value="1"/>
</dbReference>
<sequence length="413" mass="41489">MFVGEPLQTLPLRVNLELLTKPHKNMKLRKISTIRIRPDKKAQKKNAYWRHLYSGLVLQFPIINGPTGPTGPTGATGATGPAGPTGATGPTGPTGPTGATGATGPAGPTGAGVTGATGPTGPTGATGATGPAGPTGAGVTGATGPTGPTGATGVTGPAGPTGPTGPIGPTGPAGPTGTIEPNPFEVYVQAGAVDGNGTHANPFGTIQQGLAAVSPTGTVHILGGTYNITSTVAVNKAGVTLMGYPSTMIVLQAAVIAFLVTGSGVTIDGLTITSNAPYAVEFIQLAGANHKLVDNVIFGPPQAGPSTDWVVNRGFLTQSNVTNLIVEENIFYSLRQPAYLNPNSTGHIINNIVYNTRGFVVDRAIFVISGNSWGNPENAVDIALLVGTPTGAPYDPLTELVNSNSVATISDQR</sequence>
<dbReference type="SUPFAM" id="SSF51126">
    <property type="entry name" value="Pectin lyase-like"/>
    <property type="match status" value="1"/>
</dbReference>
<dbReference type="InterPro" id="IPR011050">
    <property type="entry name" value="Pectin_lyase_fold/virulence"/>
</dbReference>
<proteinExistence type="predicted"/>
<dbReference type="Pfam" id="PF01391">
    <property type="entry name" value="Collagen"/>
    <property type="match status" value="1"/>
</dbReference>
<comment type="caution">
    <text evidence="2">The sequence shown here is derived from an EMBL/GenBank/DDBJ whole genome shotgun (WGS) entry which is preliminary data.</text>
</comment>
<dbReference type="eggNOG" id="COG3209">
    <property type="taxonomic scope" value="Bacteria"/>
</dbReference>
<dbReference type="InterPro" id="IPR012334">
    <property type="entry name" value="Pectin_lyas_fold"/>
</dbReference>
<reference evidence="2 3" key="1">
    <citation type="journal article" date="2013" name="Genome Announc.">
        <title>Draft Genome Sequence of the Cellulolytic, Mesophilic, Anaerobic Bacterium Clostridium termitidis Strain CT1112 (DSM 5398).</title>
        <authorList>
            <person name="Lal S."/>
            <person name="Ramachandran U."/>
            <person name="Zhang X."/>
            <person name="Munir R."/>
            <person name="Sparling R."/>
            <person name="Levin D.B."/>
        </authorList>
    </citation>
    <scope>NUCLEOTIDE SEQUENCE [LARGE SCALE GENOMIC DNA]</scope>
    <source>
        <strain evidence="2 3">CT1112</strain>
    </source>
</reference>
<evidence type="ECO:0000313" key="3">
    <source>
        <dbReference type="Proteomes" id="UP000014155"/>
    </source>
</evidence>
<feature type="compositionally biased region" description="Low complexity" evidence="1">
    <location>
        <begin position="67"/>
        <end position="106"/>
    </location>
</feature>
<feature type="region of interest" description="Disordered" evidence="1">
    <location>
        <begin position="67"/>
        <end position="182"/>
    </location>
</feature>
<protein>
    <submittedName>
        <fullName evidence="2">Collagen triple helix repeat (20 copies)</fullName>
    </submittedName>
</protein>
<name>S0FR15_RUMCE</name>
<gene>
    <name evidence="2" type="ORF">CTER_1244</name>
</gene>
<evidence type="ECO:0000256" key="1">
    <source>
        <dbReference type="SAM" id="MobiDB-lite"/>
    </source>
</evidence>